<evidence type="ECO:0000256" key="1">
    <source>
        <dbReference type="SAM" id="MobiDB-lite"/>
    </source>
</evidence>
<dbReference type="EMBL" id="JBFDAA010000004">
    <property type="protein sequence ID" value="KAL1138162.1"/>
    <property type="molecule type" value="Genomic_DNA"/>
</dbReference>
<dbReference type="Proteomes" id="UP001558652">
    <property type="component" value="Unassembled WGS sequence"/>
</dbReference>
<protein>
    <submittedName>
        <fullName evidence="2">Uncharacterized protein</fullName>
    </submittedName>
</protein>
<feature type="region of interest" description="Disordered" evidence="1">
    <location>
        <begin position="1"/>
        <end position="38"/>
    </location>
</feature>
<evidence type="ECO:0000313" key="3">
    <source>
        <dbReference type="Proteomes" id="UP001558652"/>
    </source>
</evidence>
<keyword evidence="3" id="KW-1185">Reference proteome</keyword>
<sequence>MFQKNQTQETTENESTQAQHKFSVGTMHNSDDSAPDATSTDLLVSFGCMLVPTRPTTRTTHLFTKLEGFLGGKRFSNDEETVKMWLSEMLRSVFDEGIKKPEEAHRN</sequence>
<accession>A0ABD0Z133</accession>
<feature type="compositionally biased region" description="Low complexity" evidence="1">
    <location>
        <begin position="1"/>
        <end position="19"/>
    </location>
</feature>
<gene>
    <name evidence="2" type="ORF">AAG570_009854</name>
</gene>
<evidence type="ECO:0000313" key="2">
    <source>
        <dbReference type="EMBL" id="KAL1138162.1"/>
    </source>
</evidence>
<proteinExistence type="predicted"/>
<dbReference type="AlphaFoldDB" id="A0ABD0Z133"/>
<comment type="caution">
    <text evidence="2">The sequence shown here is derived from an EMBL/GenBank/DDBJ whole genome shotgun (WGS) entry which is preliminary data.</text>
</comment>
<reference evidence="2 3" key="1">
    <citation type="submission" date="2024-07" db="EMBL/GenBank/DDBJ databases">
        <title>Chromosome-level genome assembly of the water stick insect Ranatra chinensis (Heteroptera: Nepidae).</title>
        <authorList>
            <person name="Liu X."/>
        </authorList>
    </citation>
    <scope>NUCLEOTIDE SEQUENCE [LARGE SCALE GENOMIC DNA]</scope>
    <source>
        <strain evidence="2">Cailab_2021Rc</strain>
        <tissue evidence="2">Muscle</tissue>
    </source>
</reference>
<organism evidence="2 3">
    <name type="scientific">Ranatra chinensis</name>
    <dbReference type="NCBI Taxonomy" id="642074"/>
    <lineage>
        <taxon>Eukaryota</taxon>
        <taxon>Metazoa</taxon>
        <taxon>Ecdysozoa</taxon>
        <taxon>Arthropoda</taxon>
        <taxon>Hexapoda</taxon>
        <taxon>Insecta</taxon>
        <taxon>Pterygota</taxon>
        <taxon>Neoptera</taxon>
        <taxon>Paraneoptera</taxon>
        <taxon>Hemiptera</taxon>
        <taxon>Heteroptera</taxon>
        <taxon>Panheteroptera</taxon>
        <taxon>Nepomorpha</taxon>
        <taxon>Nepidae</taxon>
        <taxon>Ranatrinae</taxon>
        <taxon>Ranatra</taxon>
    </lineage>
</organism>
<name>A0ABD0Z133_9HEMI</name>